<gene>
    <name evidence="2" type="ORF">BESB_017550</name>
</gene>
<organism evidence="2 3">
    <name type="scientific">Besnoitia besnoiti</name>
    <name type="common">Apicomplexan protozoan</name>
    <dbReference type="NCBI Taxonomy" id="94643"/>
    <lineage>
        <taxon>Eukaryota</taxon>
        <taxon>Sar</taxon>
        <taxon>Alveolata</taxon>
        <taxon>Apicomplexa</taxon>
        <taxon>Conoidasida</taxon>
        <taxon>Coccidia</taxon>
        <taxon>Eucoccidiorida</taxon>
        <taxon>Eimeriorina</taxon>
        <taxon>Sarcocystidae</taxon>
        <taxon>Besnoitia</taxon>
    </lineage>
</organism>
<evidence type="ECO:0000256" key="1">
    <source>
        <dbReference type="SAM" id="Phobius"/>
    </source>
</evidence>
<dbReference type="KEGG" id="bbes:BESB_017550"/>
<dbReference type="OrthoDB" id="328694at2759"/>
<protein>
    <recommendedName>
        <fullName evidence="4">Transmembrane protein</fullName>
    </recommendedName>
</protein>
<keyword evidence="3" id="KW-1185">Reference proteome</keyword>
<evidence type="ECO:0000313" key="3">
    <source>
        <dbReference type="Proteomes" id="UP000224006"/>
    </source>
</evidence>
<feature type="transmembrane region" description="Helical" evidence="1">
    <location>
        <begin position="267"/>
        <end position="289"/>
    </location>
</feature>
<feature type="transmembrane region" description="Helical" evidence="1">
    <location>
        <begin position="71"/>
        <end position="90"/>
    </location>
</feature>
<sequence length="313" mass="34112">MVRFSWSQNRSVSEEAISAEAAAEAEISSPLILPSRTPSLKGHIREEDEEDDDISLVCKDEIRRRRAQKNVVVILAVGLSASVIIGVVLYGLTSQLHVPTHIWMLCIQATENLLLVALPCALLLWRFAKPIDGGDDAIKIRVGEDWKERRAVLCLSAIEIGLGIYVLGELHFQHRISSRGMIDLMEFKKALTIKAACGITSAVVFFFQGIAVCVFSKNLTSNALRQCTACILAGAFLSLITAVTTYDRLGKWTSRANRLQRDNASDYATIGAGSCLLVHGTFGLIGALVRKRCDDDTHGSNGSPVRYPGGEAI</sequence>
<dbReference type="GeneID" id="40306816"/>
<accession>A0A2A9M9Z5</accession>
<feature type="transmembrane region" description="Helical" evidence="1">
    <location>
        <begin position="151"/>
        <end position="172"/>
    </location>
</feature>
<evidence type="ECO:0000313" key="2">
    <source>
        <dbReference type="EMBL" id="PFH32437.1"/>
    </source>
</evidence>
<evidence type="ECO:0008006" key="4">
    <source>
        <dbReference type="Google" id="ProtNLM"/>
    </source>
</evidence>
<dbReference type="AlphaFoldDB" id="A0A2A9M9Z5"/>
<feature type="transmembrane region" description="Helical" evidence="1">
    <location>
        <begin position="227"/>
        <end position="247"/>
    </location>
</feature>
<name>A0A2A9M9Z5_BESBE</name>
<keyword evidence="1" id="KW-0472">Membrane</keyword>
<comment type="caution">
    <text evidence="2">The sequence shown here is derived from an EMBL/GenBank/DDBJ whole genome shotgun (WGS) entry which is preliminary data.</text>
</comment>
<dbReference type="Proteomes" id="UP000224006">
    <property type="component" value="Chromosome X"/>
</dbReference>
<keyword evidence="1" id="KW-0812">Transmembrane</keyword>
<feature type="transmembrane region" description="Helical" evidence="1">
    <location>
        <begin position="102"/>
        <end position="125"/>
    </location>
</feature>
<dbReference type="EMBL" id="NWUJ01000011">
    <property type="protein sequence ID" value="PFH32437.1"/>
    <property type="molecule type" value="Genomic_DNA"/>
</dbReference>
<dbReference type="RefSeq" id="XP_029216446.1">
    <property type="nucleotide sequence ID" value="XM_029360470.1"/>
</dbReference>
<dbReference type="VEuPathDB" id="ToxoDB:BESB_017550"/>
<proteinExistence type="predicted"/>
<feature type="transmembrane region" description="Helical" evidence="1">
    <location>
        <begin position="192"/>
        <end position="215"/>
    </location>
</feature>
<keyword evidence="1" id="KW-1133">Transmembrane helix</keyword>
<reference evidence="2 3" key="1">
    <citation type="submission" date="2017-09" db="EMBL/GenBank/DDBJ databases">
        <title>Genome sequencing of Besnoitia besnoiti strain Bb-Ger1.</title>
        <authorList>
            <person name="Schares G."/>
            <person name="Venepally P."/>
            <person name="Lorenzi H.A."/>
        </authorList>
    </citation>
    <scope>NUCLEOTIDE SEQUENCE [LARGE SCALE GENOMIC DNA]</scope>
    <source>
        <strain evidence="2 3">Bb-Ger1</strain>
    </source>
</reference>